<keyword evidence="5 8" id="KW-0862">Zinc</keyword>
<dbReference type="GO" id="GO:0046872">
    <property type="term" value="F:metal ion binding"/>
    <property type="evidence" value="ECO:0007669"/>
    <property type="project" value="UniProtKB-KW"/>
</dbReference>
<dbReference type="GO" id="GO:0005737">
    <property type="term" value="C:cytoplasm"/>
    <property type="evidence" value="ECO:0007669"/>
    <property type="project" value="TreeGrafter"/>
</dbReference>
<evidence type="ECO:0000256" key="1">
    <source>
        <dbReference type="ARBA" id="ARBA00005860"/>
    </source>
</evidence>
<comment type="cofactor">
    <cofactor evidence="8 9">
        <name>Zn(2+)</name>
        <dbReference type="ChEBI" id="CHEBI:29105"/>
    </cofactor>
    <text evidence="8 9">Binds 1 zinc ion per subunit.</text>
</comment>
<feature type="binding site" evidence="8">
    <location>
        <position position="37"/>
    </location>
    <ligand>
        <name>Zn(2+)</name>
        <dbReference type="ChEBI" id="CHEBI:29105"/>
        <note>catalytic</note>
    </ligand>
</feature>
<keyword evidence="11" id="KW-1185">Reference proteome</keyword>
<dbReference type="PANTHER" id="PTHR10942">
    <property type="entry name" value="LEISHMANOLYSIN-LIKE PEPTIDASE"/>
    <property type="match status" value="1"/>
</dbReference>
<evidence type="ECO:0000256" key="2">
    <source>
        <dbReference type="ARBA" id="ARBA00022670"/>
    </source>
</evidence>
<keyword evidence="2 9" id="KW-0645">Protease</keyword>
<keyword evidence="6 8" id="KW-0482">Metalloprotease</keyword>
<dbReference type="SUPFAM" id="SSF55486">
    <property type="entry name" value="Metalloproteases ('zincins'), catalytic domain"/>
    <property type="match status" value="1"/>
</dbReference>
<dbReference type="InterPro" id="IPR001577">
    <property type="entry name" value="Peptidase_M8"/>
</dbReference>
<dbReference type="Proteomes" id="UP001209878">
    <property type="component" value="Unassembled WGS sequence"/>
</dbReference>
<sequence>MMVTPSVVREARRHFDCDTLEGAELEDYGSTSTSFTHWEKRVFMVRCSN</sequence>
<evidence type="ECO:0000256" key="5">
    <source>
        <dbReference type="ARBA" id="ARBA00022833"/>
    </source>
</evidence>
<reference evidence="10" key="1">
    <citation type="journal article" date="2023" name="Mol. Biol. Evol.">
        <title>Third-Generation Sequencing Reveals the Adaptive Role of the Epigenome in Three Deep-Sea Polychaetes.</title>
        <authorList>
            <person name="Perez M."/>
            <person name="Aroh O."/>
            <person name="Sun Y."/>
            <person name="Lan Y."/>
            <person name="Juniper S.K."/>
            <person name="Young C.R."/>
            <person name="Angers B."/>
            <person name="Qian P.Y."/>
        </authorList>
    </citation>
    <scope>NUCLEOTIDE SEQUENCE</scope>
    <source>
        <strain evidence="10">R07B-5</strain>
    </source>
</reference>
<evidence type="ECO:0000313" key="11">
    <source>
        <dbReference type="Proteomes" id="UP001209878"/>
    </source>
</evidence>
<dbReference type="GO" id="GO:0006508">
    <property type="term" value="P:proteolysis"/>
    <property type="evidence" value="ECO:0007669"/>
    <property type="project" value="UniProtKB-KW"/>
</dbReference>
<dbReference type="EMBL" id="JAODUO010000712">
    <property type="protein sequence ID" value="KAK2175714.1"/>
    <property type="molecule type" value="Genomic_DNA"/>
</dbReference>
<dbReference type="GO" id="GO:0004222">
    <property type="term" value="F:metalloendopeptidase activity"/>
    <property type="evidence" value="ECO:0007669"/>
    <property type="project" value="UniProtKB-UniRule"/>
</dbReference>
<evidence type="ECO:0000256" key="9">
    <source>
        <dbReference type="RuleBase" id="RU366077"/>
    </source>
</evidence>
<dbReference type="GO" id="GO:0007155">
    <property type="term" value="P:cell adhesion"/>
    <property type="evidence" value="ECO:0007669"/>
    <property type="project" value="InterPro"/>
</dbReference>
<protein>
    <recommendedName>
        <fullName evidence="7 9">Leishmanolysin-like peptidase</fullName>
        <ecNumber evidence="9">3.4.24.-</ecNumber>
    </recommendedName>
</protein>
<dbReference type="PANTHER" id="PTHR10942:SF0">
    <property type="entry name" value="LEISHMANOLYSIN-LIKE PEPTIDASE"/>
    <property type="match status" value="1"/>
</dbReference>
<accession>A0AAD9KQA8</accession>
<comment type="similarity">
    <text evidence="1 9">Belongs to the peptidase M8 family.</text>
</comment>
<keyword evidence="4 9" id="KW-0378">Hydrolase</keyword>
<evidence type="ECO:0000256" key="6">
    <source>
        <dbReference type="ARBA" id="ARBA00023049"/>
    </source>
</evidence>
<evidence type="ECO:0000313" key="10">
    <source>
        <dbReference type="EMBL" id="KAK2175714.1"/>
    </source>
</evidence>
<dbReference type="Pfam" id="PF01457">
    <property type="entry name" value="Peptidase_M8"/>
    <property type="match status" value="1"/>
</dbReference>
<evidence type="ECO:0000256" key="8">
    <source>
        <dbReference type="PIRSR" id="PIRSR601577-2"/>
    </source>
</evidence>
<dbReference type="AlphaFoldDB" id="A0AAD9KQA8"/>
<dbReference type="EC" id="3.4.24.-" evidence="9"/>
<evidence type="ECO:0000256" key="3">
    <source>
        <dbReference type="ARBA" id="ARBA00022723"/>
    </source>
</evidence>
<evidence type="ECO:0000256" key="7">
    <source>
        <dbReference type="ARBA" id="ARBA00039717"/>
    </source>
</evidence>
<dbReference type="GO" id="GO:0016020">
    <property type="term" value="C:membrane"/>
    <property type="evidence" value="ECO:0007669"/>
    <property type="project" value="InterPro"/>
</dbReference>
<evidence type="ECO:0000256" key="4">
    <source>
        <dbReference type="ARBA" id="ARBA00022801"/>
    </source>
</evidence>
<gene>
    <name evidence="10" type="ORF">NP493_710g01045</name>
</gene>
<dbReference type="Gene3D" id="3.90.132.10">
    <property type="entry name" value="Leishmanolysin , domain 2"/>
    <property type="match status" value="1"/>
</dbReference>
<proteinExistence type="inferred from homology"/>
<organism evidence="10 11">
    <name type="scientific">Ridgeia piscesae</name>
    <name type="common">Tubeworm</name>
    <dbReference type="NCBI Taxonomy" id="27915"/>
    <lineage>
        <taxon>Eukaryota</taxon>
        <taxon>Metazoa</taxon>
        <taxon>Spiralia</taxon>
        <taxon>Lophotrochozoa</taxon>
        <taxon>Annelida</taxon>
        <taxon>Polychaeta</taxon>
        <taxon>Sedentaria</taxon>
        <taxon>Canalipalpata</taxon>
        <taxon>Sabellida</taxon>
        <taxon>Siboglinidae</taxon>
        <taxon>Ridgeia</taxon>
    </lineage>
</organism>
<keyword evidence="3 8" id="KW-0479">Metal-binding</keyword>
<name>A0AAD9KQA8_RIDPI</name>
<comment type="caution">
    <text evidence="10">The sequence shown here is derived from an EMBL/GenBank/DDBJ whole genome shotgun (WGS) entry which is preliminary data.</text>
</comment>